<keyword evidence="1" id="KW-0732">Signal</keyword>
<dbReference type="Proteomes" id="UP000177480">
    <property type="component" value="Unassembled WGS sequence"/>
</dbReference>
<sequence length="193" mass="21472">MRKTTLVVFCVTIVTVALAGCEQKQTSESRDAKRVMQQQDQYEKSQPVPVFDWSLERHLVIELYRTRNQKVATHSVWRSDYGLVEGDCPSMGYGLPYDTSLTNPLVATNIAQTGEQHTYQGGSLTSIEQAEPNGVFASKNTSATWVFCIGESGSLEPVYVESKVTVYPGPVKVDYDRNRVTRSGAATVLIRKE</sequence>
<dbReference type="PROSITE" id="PS51257">
    <property type="entry name" value="PROKAR_LIPOPROTEIN"/>
    <property type="match status" value="1"/>
</dbReference>
<proteinExistence type="predicted"/>
<evidence type="ECO:0008006" key="4">
    <source>
        <dbReference type="Google" id="ProtNLM"/>
    </source>
</evidence>
<dbReference type="EMBL" id="MHNK01000002">
    <property type="protein sequence ID" value="OGZ44483.1"/>
    <property type="molecule type" value="Genomic_DNA"/>
</dbReference>
<protein>
    <recommendedName>
        <fullName evidence="4">Lipoprotein</fullName>
    </recommendedName>
</protein>
<gene>
    <name evidence="2" type="ORF">A2719_05135</name>
</gene>
<accession>A0A1G2G2E2</accession>
<evidence type="ECO:0000256" key="1">
    <source>
        <dbReference type="SAM" id="SignalP"/>
    </source>
</evidence>
<feature type="chain" id="PRO_5009582947" description="Lipoprotein" evidence="1">
    <location>
        <begin position="20"/>
        <end position="193"/>
    </location>
</feature>
<organism evidence="2 3">
    <name type="scientific">Candidatus Ryanbacteria bacterium RIFCSPHIGHO2_01_FULL_45_22</name>
    <dbReference type="NCBI Taxonomy" id="1802114"/>
    <lineage>
        <taxon>Bacteria</taxon>
        <taxon>Candidatus Ryaniibacteriota</taxon>
    </lineage>
</organism>
<reference evidence="2 3" key="1">
    <citation type="journal article" date="2016" name="Nat. Commun.">
        <title>Thousands of microbial genomes shed light on interconnected biogeochemical processes in an aquifer system.</title>
        <authorList>
            <person name="Anantharaman K."/>
            <person name="Brown C.T."/>
            <person name="Hug L.A."/>
            <person name="Sharon I."/>
            <person name="Castelle C.J."/>
            <person name="Probst A.J."/>
            <person name="Thomas B.C."/>
            <person name="Singh A."/>
            <person name="Wilkins M.J."/>
            <person name="Karaoz U."/>
            <person name="Brodie E.L."/>
            <person name="Williams K.H."/>
            <person name="Hubbard S.S."/>
            <person name="Banfield J.F."/>
        </authorList>
    </citation>
    <scope>NUCLEOTIDE SEQUENCE [LARGE SCALE GENOMIC DNA]</scope>
</reference>
<dbReference type="STRING" id="1802114.A2719_05135"/>
<dbReference type="AlphaFoldDB" id="A0A1G2G2E2"/>
<name>A0A1G2G2E2_9BACT</name>
<evidence type="ECO:0000313" key="2">
    <source>
        <dbReference type="EMBL" id="OGZ44483.1"/>
    </source>
</evidence>
<feature type="signal peptide" evidence="1">
    <location>
        <begin position="1"/>
        <end position="19"/>
    </location>
</feature>
<evidence type="ECO:0000313" key="3">
    <source>
        <dbReference type="Proteomes" id="UP000177480"/>
    </source>
</evidence>
<comment type="caution">
    <text evidence="2">The sequence shown here is derived from an EMBL/GenBank/DDBJ whole genome shotgun (WGS) entry which is preliminary data.</text>
</comment>